<sequence>MESLQTIQSKEMVEIQSQAIALNHTGNSIKILSKEEIFKLIDVHEPYYALKDVIVYAGNFATASIEVEQPLGDEIFPIGAAEACRHLAILGSVCCALSNPVKQKHYYLAHRGTYKRAIEKTHYTGKKLVATATCTFFSKRMANIKACLLDEDNQLICGIENSFHVVPHAIFERLYYNFHKEIPDFGLKNPYHQKKQLFDVQFSALSASASLGKIQDDYCAGHFPHFPAMPVAILMNTLLDLAAAYIHHITDDKSLKMYVREMTLLADNLGFSGEIVVLHVKQEAYTNNRFKLRCTATSTDNKSVGDVNVIIETAAFTDLTLE</sequence>
<evidence type="ECO:0000313" key="1">
    <source>
        <dbReference type="EMBL" id="SKC95968.1"/>
    </source>
</evidence>
<organism evidence="1 2">
    <name type="scientific">Chitinophaga ginsengisegetis</name>
    <dbReference type="NCBI Taxonomy" id="393003"/>
    <lineage>
        <taxon>Bacteria</taxon>
        <taxon>Pseudomonadati</taxon>
        <taxon>Bacteroidota</taxon>
        <taxon>Chitinophagia</taxon>
        <taxon>Chitinophagales</taxon>
        <taxon>Chitinophagaceae</taxon>
        <taxon>Chitinophaga</taxon>
    </lineage>
</organism>
<proteinExistence type="predicted"/>
<reference evidence="1 2" key="1">
    <citation type="submission" date="2017-02" db="EMBL/GenBank/DDBJ databases">
        <authorList>
            <person name="Peterson S.W."/>
        </authorList>
    </citation>
    <scope>NUCLEOTIDE SEQUENCE [LARGE SCALE GENOMIC DNA]</scope>
    <source>
        <strain evidence="1 2">DSM 18108</strain>
    </source>
</reference>
<protein>
    <recommendedName>
        <fullName evidence="3">3-hydroxymyristoyl/3-hydroxydecanoyl-(Acyl carrier protein) dehydratase</fullName>
    </recommendedName>
</protein>
<accession>A0A1T5N7G4</accession>
<dbReference type="EMBL" id="FUZZ01000001">
    <property type="protein sequence ID" value="SKC95968.1"/>
    <property type="molecule type" value="Genomic_DNA"/>
</dbReference>
<dbReference type="Proteomes" id="UP000190166">
    <property type="component" value="Unassembled WGS sequence"/>
</dbReference>
<name>A0A1T5N7G4_9BACT</name>
<dbReference type="Gene3D" id="3.10.129.10">
    <property type="entry name" value="Hotdog Thioesterase"/>
    <property type="match status" value="1"/>
</dbReference>
<keyword evidence="2" id="KW-1185">Reference proteome</keyword>
<dbReference type="STRING" id="393003.SAMN05660461_0572"/>
<evidence type="ECO:0000313" key="2">
    <source>
        <dbReference type="Proteomes" id="UP000190166"/>
    </source>
</evidence>
<evidence type="ECO:0008006" key="3">
    <source>
        <dbReference type="Google" id="ProtNLM"/>
    </source>
</evidence>
<dbReference type="RefSeq" id="WP_079467899.1">
    <property type="nucleotide sequence ID" value="NZ_FUZZ01000001.1"/>
</dbReference>
<dbReference type="AlphaFoldDB" id="A0A1T5N7G4"/>
<gene>
    <name evidence="1" type="ORF">SAMN05660461_0572</name>
</gene>